<organism evidence="14 15">
    <name type="scientific">Pedobacter suwonensis</name>
    <dbReference type="NCBI Taxonomy" id="332999"/>
    <lineage>
        <taxon>Bacteria</taxon>
        <taxon>Pseudomonadati</taxon>
        <taxon>Bacteroidota</taxon>
        <taxon>Sphingobacteriia</taxon>
        <taxon>Sphingobacteriales</taxon>
        <taxon>Sphingobacteriaceae</taxon>
        <taxon>Pedobacter</taxon>
    </lineage>
</organism>
<evidence type="ECO:0000259" key="13">
    <source>
        <dbReference type="PROSITE" id="PS50109"/>
    </source>
</evidence>
<comment type="subcellular location">
    <subcellularLocation>
        <location evidence="2">Cell membrane</location>
        <topology evidence="2">Multi-pass membrane protein</topology>
    </subcellularLocation>
</comment>
<keyword evidence="8 14" id="KW-0418">Kinase</keyword>
<feature type="transmembrane region" description="Helical" evidence="12">
    <location>
        <begin position="410"/>
        <end position="430"/>
    </location>
</feature>
<dbReference type="SUPFAM" id="SSF47384">
    <property type="entry name" value="Homodimeric domain of signal transducing histidine kinase"/>
    <property type="match status" value="1"/>
</dbReference>
<dbReference type="InterPro" id="IPR036890">
    <property type="entry name" value="HATPase_C_sf"/>
</dbReference>
<evidence type="ECO:0000313" key="15">
    <source>
        <dbReference type="Proteomes" id="UP000198836"/>
    </source>
</evidence>
<dbReference type="OrthoDB" id="9810447at2"/>
<keyword evidence="15" id="KW-1185">Reference proteome</keyword>
<dbReference type="AlphaFoldDB" id="A0A1I0TYP2"/>
<evidence type="ECO:0000256" key="5">
    <source>
        <dbReference type="ARBA" id="ARBA00022553"/>
    </source>
</evidence>
<keyword evidence="9" id="KW-0067">ATP-binding</keyword>
<evidence type="ECO:0000256" key="3">
    <source>
        <dbReference type="ARBA" id="ARBA00012438"/>
    </source>
</evidence>
<proteinExistence type="predicted"/>
<gene>
    <name evidence="14" type="ORF">SAMN04488511_116122</name>
</gene>
<evidence type="ECO:0000256" key="10">
    <source>
        <dbReference type="ARBA" id="ARBA00023012"/>
    </source>
</evidence>
<evidence type="ECO:0000256" key="11">
    <source>
        <dbReference type="ARBA" id="ARBA00023136"/>
    </source>
</evidence>
<dbReference type="SUPFAM" id="SSF48452">
    <property type="entry name" value="TPR-like"/>
    <property type="match status" value="2"/>
</dbReference>
<dbReference type="PANTHER" id="PTHR45528:SF1">
    <property type="entry name" value="SENSOR HISTIDINE KINASE CPXA"/>
    <property type="match status" value="1"/>
</dbReference>
<evidence type="ECO:0000256" key="6">
    <source>
        <dbReference type="ARBA" id="ARBA00022679"/>
    </source>
</evidence>
<keyword evidence="7" id="KW-0547">Nucleotide-binding</keyword>
<dbReference type="SUPFAM" id="SSF55874">
    <property type="entry name" value="ATPase domain of HSP90 chaperone/DNA topoisomerase II/histidine kinase"/>
    <property type="match status" value="1"/>
</dbReference>
<evidence type="ECO:0000256" key="4">
    <source>
        <dbReference type="ARBA" id="ARBA00022475"/>
    </source>
</evidence>
<feature type="domain" description="Histidine kinase" evidence="13">
    <location>
        <begin position="459"/>
        <end position="668"/>
    </location>
</feature>
<keyword evidence="12" id="KW-0812">Transmembrane</keyword>
<keyword evidence="4" id="KW-1003">Cell membrane</keyword>
<dbReference type="InterPro" id="IPR050398">
    <property type="entry name" value="HssS/ArlS-like"/>
</dbReference>
<evidence type="ECO:0000256" key="7">
    <source>
        <dbReference type="ARBA" id="ARBA00022741"/>
    </source>
</evidence>
<dbReference type="Pfam" id="PF02518">
    <property type="entry name" value="HATPase_c"/>
    <property type="match status" value="1"/>
</dbReference>
<dbReference type="EC" id="2.7.13.3" evidence="3"/>
<dbReference type="RefSeq" id="WP_090986476.1">
    <property type="nucleotide sequence ID" value="NZ_FOJM01000016.1"/>
</dbReference>
<dbReference type="PANTHER" id="PTHR45528">
    <property type="entry name" value="SENSOR HISTIDINE KINASE CPXA"/>
    <property type="match status" value="1"/>
</dbReference>
<name>A0A1I0TYP2_9SPHI</name>
<comment type="catalytic activity">
    <reaction evidence="1">
        <text>ATP + protein L-histidine = ADP + protein N-phospho-L-histidine.</text>
        <dbReference type="EC" id="2.7.13.3"/>
    </reaction>
</comment>
<dbReference type="PROSITE" id="PS50109">
    <property type="entry name" value="HIS_KIN"/>
    <property type="match status" value="1"/>
</dbReference>
<keyword evidence="5" id="KW-0597">Phosphoprotein</keyword>
<dbReference type="GO" id="GO:0005886">
    <property type="term" value="C:plasma membrane"/>
    <property type="evidence" value="ECO:0007669"/>
    <property type="project" value="UniProtKB-SubCell"/>
</dbReference>
<evidence type="ECO:0000256" key="9">
    <source>
        <dbReference type="ARBA" id="ARBA00022840"/>
    </source>
</evidence>
<reference evidence="15" key="1">
    <citation type="submission" date="2016-10" db="EMBL/GenBank/DDBJ databases">
        <authorList>
            <person name="Varghese N."/>
            <person name="Submissions S."/>
        </authorList>
    </citation>
    <scope>NUCLEOTIDE SEQUENCE [LARGE SCALE GENOMIC DNA]</scope>
    <source>
        <strain evidence="15">DSM 18130</strain>
    </source>
</reference>
<protein>
    <recommendedName>
        <fullName evidence="3">histidine kinase</fullName>
        <ecNumber evidence="3">2.7.13.3</ecNumber>
    </recommendedName>
</protein>
<evidence type="ECO:0000256" key="8">
    <source>
        <dbReference type="ARBA" id="ARBA00022777"/>
    </source>
</evidence>
<accession>A0A1I0TYP2</accession>
<dbReference type="GO" id="GO:0000155">
    <property type="term" value="F:phosphorelay sensor kinase activity"/>
    <property type="evidence" value="ECO:0007669"/>
    <property type="project" value="InterPro"/>
</dbReference>
<evidence type="ECO:0000256" key="12">
    <source>
        <dbReference type="SAM" id="Phobius"/>
    </source>
</evidence>
<sequence>MHTKITFSDTSYKKLPYLLILIVFFLNSNREVTAKLSTDLLVDTNRVNSLLDSISKYRYQPDLVIKYADLGIQYAKSITFDKGLSKLLFRKGIALMNKGLKNESLASLDEAEQLADKNGQLLVLANVNRIRGVLYYKNADYEHATASILRAIRFYERNKVYVELPICYSILASINVATGNTAESYRYYFKSFNLIRSLLNKPESSFSKEDWDKLHTNYIDLCVNIGNYFEQSDKLDMALKYYELGLSKPFATPNYNAYLILMTNASKIYYAKGNVAKARKMAYRAFSLAKEAHLYREQSNALDHLGSFADHFTQANQYYIEAVELAKKAQDKDLLYKVLEHRANSAKKFGRYKFAFEAYKESRAIRDSIVTQENSVAIDNLISNHKLQDSTQKLKHVGFERYKANQRSNFYRLLFAATGAILLITFLFILRNRKLNKALNLRTNQLSALNTHKDRILSIMGHDLKGALADLHALAFLLKRHMGTPRQEELIEQLSNVQQSANEILDKLLLWGALDMHYDHLIAPFYPAIALSSTINSTRGIATARNITLTTDIAADVEILGNEHHITFILRNLLSNAVKYSDADQPVHIRLIKTDIAAIFEVENYNKLAKVATVNDFYANRQSVSEETKGHGIGLLLCKILSDLDNYQLNASKEGDIIRTRLIIPTNPAVLKNQVNDSATA</sequence>
<dbReference type="Gene3D" id="3.30.565.10">
    <property type="entry name" value="Histidine kinase-like ATPase, C-terminal domain"/>
    <property type="match status" value="1"/>
</dbReference>
<dbReference type="InterPro" id="IPR011990">
    <property type="entry name" value="TPR-like_helical_dom_sf"/>
</dbReference>
<dbReference type="InterPro" id="IPR019734">
    <property type="entry name" value="TPR_rpt"/>
</dbReference>
<keyword evidence="10" id="KW-0902">Two-component regulatory system</keyword>
<evidence type="ECO:0000256" key="2">
    <source>
        <dbReference type="ARBA" id="ARBA00004651"/>
    </source>
</evidence>
<dbReference type="InterPro" id="IPR003594">
    <property type="entry name" value="HATPase_dom"/>
</dbReference>
<dbReference type="Gene3D" id="1.25.40.10">
    <property type="entry name" value="Tetratricopeptide repeat domain"/>
    <property type="match status" value="2"/>
</dbReference>
<keyword evidence="11 12" id="KW-0472">Membrane</keyword>
<dbReference type="GO" id="GO:0005524">
    <property type="term" value="F:ATP binding"/>
    <property type="evidence" value="ECO:0007669"/>
    <property type="project" value="UniProtKB-KW"/>
</dbReference>
<dbReference type="Proteomes" id="UP000198836">
    <property type="component" value="Unassembled WGS sequence"/>
</dbReference>
<evidence type="ECO:0000313" key="14">
    <source>
        <dbReference type="EMBL" id="SFA56777.1"/>
    </source>
</evidence>
<dbReference type="SMART" id="SM00028">
    <property type="entry name" value="TPR"/>
    <property type="match status" value="5"/>
</dbReference>
<dbReference type="InterPro" id="IPR005467">
    <property type="entry name" value="His_kinase_dom"/>
</dbReference>
<dbReference type="STRING" id="332999.SAMN04488511_116122"/>
<keyword evidence="6" id="KW-0808">Transferase</keyword>
<dbReference type="EMBL" id="FOJM01000016">
    <property type="protein sequence ID" value="SFA56777.1"/>
    <property type="molecule type" value="Genomic_DNA"/>
</dbReference>
<keyword evidence="12" id="KW-1133">Transmembrane helix</keyword>
<dbReference type="InterPro" id="IPR036097">
    <property type="entry name" value="HisK_dim/P_sf"/>
</dbReference>
<evidence type="ECO:0000256" key="1">
    <source>
        <dbReference type="ARBA" id="ARBA00000085"/>
    </source>
</evidence>